<evidence type="ECO:0000256" key="1">
    <source>
        <dbReference type="SAM" id="Coils"/>
    </source>
</evidence>
<name>A0A822ZVA6_NELNU</name>
<dbReference type="Proteomes" id="UP000607653">
    <property type="component" value="Unassembled WGS sequence"/>
</dbReference>
<evidence type="ECO:0000313" key="2">
    <source>
        <dbReference type="EMBL" id="DAD46806.1"/>
    </source>
</evidence>
<keyword evidence="3" id="KW-1185">Reference proteome</keyword>
<feature type="coiled-coil region" evidence="1">
    <location>
        <begin position="93"/>
        <end position="120"/>
    </location>
</feature>
<dbReference type="EMBL" id="DUZY01000008">
    <property type="protein sequence ID" value="DAD46806.1"/>
    <property type="molecule type" value="Genomic_DNA"/>
</dbReference>
<reference evidence="2 3" key="1">
    <citation type="journal article" date="2020" name="Mol. Biol. Evol.">
        <title>Distinct Expression and Methylation Patterns for Genes with Different Fates following a Single Whole-Genome Duplication in Flowering Plants.</title>
        <authorList>
            <person name="Shi T."/>
            <person name="Rahmani R.S."/>
            <person name="Gugger P.F."/>
            <person name="Wang M."/>
            <person name="Li H."/>
            <person name="Zhang Y."/>
            <person name="Li Z."/>
            <person name="Wang Q."/>
            <person name="Van de Peer Y."/>
            <person name="Marchal K."/>
            <person name="Chen J."/>
        </authorList>
    </citation>
    <scope>NUCLEOTIDE SEQUENCE [LARGE SCALE GENOMIC DNA]</scope>
    <source>
        <tissue evidence="2">Leaf</tissue>
    </source>
</reference>
<dbReference type="AlphaFoldDB" id="A0A822ZVA6"/>
<keyword evidence="1" id="KW-0175">Coiled coil</keyword>
<evidence type="ECO:0000313" key="3">
    <source>
        <dbReference type="Proteomes" id="UP000607653"/>
    </source>
</evidence>
<sequence length="129" mass="14071">MIPINVDKPVETRFEQAMPSEARVSQAPSYTLTTTSNKASTSMALGGENMCLPRRSPSSNLSGICKVANVVVEGLFDHAEGQVAHIENIIKVEEQYLLELEATKEKKANVEVEMDTLRAEVVPSLAQLV</sequence>
<proteinExistence type="predicted"/>
<comment type="caution">
    <text evidence="2">The sequence shown here is derived from an EMBL/GenBank/DDBJ whole genome shotgun (WGS) entry which is preliminary data.</text>
</comment>
<organism evidence="2 3">
    <name type="scientific">Nelumbo nucifera</name>
    <name type="common">Sacred lotus</name>
    <dbReference type="NCBI Taxonomy" id="4432"/>
    <lineage>
        <taxon>Eukaryota</taxon>
        <taxon>Viridiplantae</taxon>
        <taxon>Streptophyta</taxon>
        <taxon>Embryophyta</taxon>
        <taxon>Tracheophyta</taxon>
        <taxon>Spermatophyta</taxon>
        <taxon>Magnoliopsida</taxon>
        <taxon>Proteales</taxon>
        <taxon>Nelumbonaceae</taxon>
        <taxon>Nelumbo</taxon>
    </lineage>
</organism>
<gene>
    <name evidence="2" type="ORF">HUJ06_016743</name>
</gene>
<accession>A0A822ZVA6</accession>
<protein>
    <submittedName>
        <fullName evidence="2">Uncharacterized protein</fullName>
    </submittedName>
</protein>